<keyword evidence="3" id="KW-1185">Reference proteome</keyword>
<dbReference type="Proteomes" id="UP000537989">
    <property type="component" value="Unassembled WGS sequence"/>
</dbReference>
<sequence>MATTQRGLQRQLMKKYNIFFDGPIDSIANSQWPSTCNTIFDHIRQLGKTDYSQYRESISADFTRSPWRSQVQRRAKRITEKAKLCLGSRRNESGWRLSLESEVMARFSVEITCRNCRGRLWRSEQEVVAATQPGDDEVNSLKARQSRRQSCTCNANGLAGDIQEQGISPLFDDRAEEAIVYSPELQAKLPTRQDRPDRVYGLRVTERLSRLLQSAGTVRNSPFKVDGDPLVFPFLVIEAKSEKGSDAFTDTQAQTAFAIRELLSIQHQLAEAAEKDGEWDSGPLVWFLSYKGEQWRASAAYIHTTKKKTSYRVVRLWSGSVDSLDNALQLLLIIDYIADWARDIYREGIARSLQKIALADTQSLAHDTDIFSLAGNVKNWDCGTREISVLGVGQPTEDPLQNFDCGYTSLRDSRFINTKFVGLIITESNIDEFLGTADSNNDLKKLIDSLFSCMQQPIRVQGHLLDELEFLWTETERNFSVLAHPDEIFYVVVTASFYLTTNWEQIRELNYLAVSESLVKDLVKIGDLQNHSQHIERAPLVNSLVGFKWLLQRTDRYNLAACLSRLCVVTGTWVINDYEHRKWVDLPTATDSSGSSSGSFVGSPMIKLSPRPHARDFVTSIYLKHQVGRNEPTSPIFRLSTAMDIVSRLEESHLSARPSMEPEWLWRQCAGSSFINSRDQSLLHVALDSDYPGFSAQTVCVFVLDTVAVERGIRPDSLLKLPEYHVIAKPYNPKNASRRGWNFKSSVKFGASEALIECLRFWRIHLETCRISVGCLPMKKWDILILGWKVPSVTGDESQVTPARPFRRLPYQVSLKARLLGQSAEEMFGNMVLSPAADKGEWSADRGRKRSIGAVEEIDLTEETAHSSQQALHQQSWIRKYCTDFLPDEEVENMIRDGKFT</sequence>
<evidence type="ECO:0000313" key="3">
    <source>
        <dbReference type="Proteomes" id="UP000537989"/>
    </source>
</evidence>
<evidence type="ECO:0000313" key="2">
    <source>
        <dbReference type="EMBL" id="KAF5241412.1"/>
    </source>
</evidence>
<dbReference type="AlphaFoldDB" id="A0AAN6C440"/>
<dbReference type="Pfam" id="PF25545">
    <property type="entry name" value="DUF7924"/>
    <property type="match status" value="1"/>
</dbReference>
<gene>
    <name evidence="2" type="ORF">FAUST_3842</name>
</gene>
<feature type="domain" description="DUF7924" evidence="1">
    <location>
        <begin position="189"/>
        <end position="340"/>
    </location>
</feature>
<comment type="caution">
    <text evidence="2">The sequence shown here is derived from an EMBL/GenBank/DDBJ whole genome shotgun (WGS) entry which is preliminary data.</text>
</comment>
<dbReference type="EMBL" id="JAAMOD010000097">
    <property type="protein sequence ID" value="KAF5241412.1"/>
    <property type="molecule type" value="Genomic_DNA"/>
</dbReference>
<proteinExistence type="predicted"/>
<accession>A0AAN6C440</accession>
<protein>
    <recommendedName>
        <fullName evidence="1">DUF7924 domain-containing protein</fullName>
    </recommendedName>
</protein>
<dbReference type="InterPro" id="IPR057684">
    <property type="entry name" value="DUF7924"/>
</dbReference>
<reference evidence="2 3" key="1">
    <citation type="submission" date="2020-02" db="EMBL/GenBank/DDBJ databases">
        <title>Identification and distribution of gene clusters putatively required for synthesis of sphingolipid metabolism inhibitors in phylogenetically diverse species of the filamentous fungus Fusarium.</title>
        <authorList>
            <person name="Kim H.-S."/>
            <person name="Busman M."/>
            <person name="Brown D.W."/>
            <person name="Divon H."/>
            <person name="Uhlig S."/>
            <person name="Proctor R.H."/>
        </authorList>
    </citation>
    <scope>NUCLEOTIDE SEQUENCE [LARGE SCALE GENOMIC DNA]</scope>
    <source>
        <strain evidence="2 3">NRRL 2903</strain>
    </source>
</reference>
<organism evidence="2 3">
    <name type="scientific">Fusarium austroamericanum</name>
    <dbReference type="NCBI Taxonomy" id="282268"/>
    <lineage>
        <taxon>Eukaryota</taxon>
        <taxon>Fungi</taxon>
        <taxon>Dikarya</taxon>
        <taxon>Ascomycota</taxon>
        <taxon>Pezizomycotina</taxon>
        <taxon>Sordariomycetes</taxon>
        <taxon>Hypocreomycetidae</taxon>
        <taxon>Hypocreales</taxon>
        <taxon>Nectriaceae</taxon>
        <taxon>Fusarium</taxon>
    </lineage>
</organism>
<name>A0AAN6C440_FUSAU</name>
<evidence type="ECO:0000259" key="1">
    <source>
        <dbReference type="Pfam" id="PF25545"/>
    </source>
</evidence>